<feature type="domain" description="Glycosyl hydrolase family 92 N-terminal" evidence="5">
    <location>
        <begin position="25"/>
        <end position="302"/>
    </location>
</feature>
<dbReference type="InterPro" id="IPR008928">
    <property type="entry name" value="6-hairpin_glycosidase_sf"/>
</dbReference>
<dbReference type="Gene3D" id="2.70.98.10">
    <property type="match status" value="1"/>
</dbReference>
<dbReference type="InterPro" id="IPR014718">
    <property type="entry name" value="GH-type_carb-bd"/>
</dbReference>
<dbReference type="GO" id="GO:0000224">
    <property type="term" value="F:peptide-N4-(N-acetyl-beta-glucosaminyl)asparagine amidase activity"/>
    <property type="evidence" value="ECO:0007669"/>
    <property type="project" value="TreeGrafter"/>
</dbReference>
<dbReference type="PANTHER" id="PTHR12143:SF39">
    <property type="entry name" value="SECRETED PROTEIN"/>
    <property type="match status" value="1"/>
</dbReference>
<name>A0A5M8NZ98_9BACT</name>
<organism evidence="6 7">
    <name type="scientific">Candidatus Ordinivivax streblomastigis</name>
    <dbReference type="NCBI Taxonomy" id="2540710"/>
    <lineage>
        <taxon>Bacteria</taxon>
        <taxon>Pseudomonadati</taxon>
        <taxon>Bacteroidota</taxon>
        <taxon>Bacteroidia</taxon>
        <taxon>Bacteroidales</taxon>
        <taxon>Candidatus Ordinivivax</taxon>
    </lineage>
</organism>
<dbReference type="AlphaFoldDB" id="A0A5M8NZ98"/>
<evidence type="ECO:0000256" key="3">
    <source>
        <dbReference type="ARBA" id="ARBA00022837"/>
    </source>
</evidence>
<proteinExistence type="predicted"/>
<dbReference type="Pfam" id="PF07971">
    <property type="entry name" value="Glyco_hydro_92"/>
    <property type="match status" value="1"/>
</dbReference>
<evidence type="ECO:0000256" key="2">
    <source>
        <dbReference type="ARBA" id="ARBA00011245"/>
    </source>
</evidence>
<comment type="caution">
    <text evidence="6">The sequence shown here is derived from an EMBL/GenBank/DDBJ whole genome shotgun (WGS) entry which is preliminary data.</text>
</comment>
<comment type="cofactor">
    <cofactor evidence="1">
        <name>Ca(2+)</name>
        <dbReference type="ChEBI" id="CHEBI:29108"/>
    </cofactor>
</comment>
<dbReference type="Pfam" id="PF17678">
    <property type="entry name" value="Glyco_hydro_92N"/>
    <property type="match status" value="1"/>
</dbReference>
<sequence>MKHHILFLVFLSASSIMYSQRQSDYVDPFIGATTRDDVTGSYHGLGKTFPGAASPFGMVQLSPNTITGGDNGPGYSYEHTSIEGFAFTQMSGCGWFGDLGNFLTIPTTGALKTLSGTAKNPDTGYRSRYDKATETAKAGYYSADLTDYGIKVEATVAPHAGMLRFTYPANSQSRIQIDLARRVAGSSAWQTVKVIDNHTISGRMECTPEGGGWGDGGGKARYTVYYYAQFSKPLNNYGVWSAAIPDGHGRKMNDIAKADYQGWIANAEIIRGLTEYEGKHLGFFTEFETVQNESVLMKAGISFVSEEGAKKNLEAEIFDWNFDALYERTRTLWDNALGKMTVSGGTDDQKTIFYTALYHTMLDPRLFSDVDGKYPGGDNQIHETTSFHKRTFFSGWDVFRSQMPLQTIINPQVVSDMINSLVTLAEESGNGYLERWEFMNAYSGCMLGNPAISVITDAYAKGIRNFDIEKAYQASVITTEKFGNGLLGYSPNDQSISETLEYAYTEWCMSELARYLGKEADRVKYLNLSKSYQNIWDTETRWFRPREASTQVSFRPLPDKGRLQEWYGCAESNPYQQGWFVPHDIDGLVGLIGSREAAVADLDNLFANTPSNMFWNDYYNHANEPVHHVPFLYNRLEEPWKTQRWSRFVCENAYKTSVAGLVGNEDLGQMSAWYVLAASGIHPVCPGETRFEITTPVFDRIQFNLDNGKTFTISAAKNSPENIYIQSAKLNGKTYNKCYIDYRDIINGGQLELVLGNQPNIHWGIENKNN</sequence>
<evidence type="ECO:0000313" key="6">
    <source>
        <dbReference type="EMBL" id="KAA6301479.1"/>
    </source>
</evidence>
<comment type="subunit">
    <text evidence="2">Monomer.</text>
</comment>
<dbReference type="SUPFAM" id="SSF48208">
    <property type="entry name" value="Six-hairpin glycosidases"/>
    <property type="match status" value="1"/>
</dbReference>
<dbReference type="Proteomes" id="UP000324575">
    <property type="component" value="Unassembled WGS sequence"/>
</dbReference>
<dbReference type="InterPro" id="IPR041371">
    <property type="entry name" value="GH92_N"/>
</dbReference>
<dbReference type="Gene3D" id="1.20.1050.60">
    <property type="entry name" value="alpha-1,2-mannosidase"/>
    <property type="match status" value="1"/>
</dbReference>
<dbReference type="NCBIfam" id="TIGR01180">
    <property type="entry name" value="aman2_put"/>
    <property type="match status" value="1"/>
</dbReference>
<gene>
    <name evidence="6" type="ORF">EZS26_002353</name>
</gene>
<evidence type="ECO:0000259" key="5">
    <source>
        <dbReference type="Pfam" id="PF17678"/>
    </source>
</evidence>
<dbReference type="GO" id="GO:0006516">
    <property type="term" value="P:glycoprotein catabolic process"/>
    <property type="evidence" value="ECO:0007669"/>
    <property type="project" value="TreeGrafter"/>
</dbReference>
<dbReference type="Gene3D" id="1.20.1610.10">
    <property type="entry name" value="alpha-1,2-mannosidases domains"/>
    <property type="match status" value="1"/>
</dbReference>
<dbReference type="InterPro" id="IPR005887">
    <property type="entry name" value="GH92_a_mannosidase_put"/>
</dbReference>
<dbReference type="GO" id="GO:0030246">
    <property type="term" value="F:carbohydrate binding"/>
    <property type="evidence" value="ECO:0007669"/>
    <property type="project" value="InterPro"/>
</dbReference>
<evidence type="ECO:0000313" key="7">
    <source>
        <dbReference type="Proteomes" id="UP000324575"/>
    </source>
</evidence>
<dbReference type="GO" id="GO:0005829">
    <property type="term" value="C:cytosol"/>
    <property type="evidence" value="ECO:0007669"/>
    <property type="project" value="TreeGrafter"/>
</dbReference>
<evidence type="ECO:0008006" key="8">
    <source>
        <dbReference type="Google" id="ProtNLM"/>
    </source>
</evidence>
<dbReference type="InterPro" id="IPR012939">
    <property type="entry name" value="Glyco_hydro_92"/>
</dbReference>
<dbReference type="FunFam" id="3.30.2080.10:FF:000001">
    <property type="entry name" value="Alpha-1,2-mannosidase subfamily"/>
    <property type="match status" value="1"/>
</dbReference>
<dbReference type="Gene3D" id="3.30.2080.10">
    <property type="entry name" value="GH92 mannosidase domain"/>
    <property type="match status" value="1"/>
</dbReference>
<keyword evidence="3" id="KW-0106">Calcium</keyword>
<protein>
    <recommendedName>
        <fullName evidence="8">Glycoside hydrolase family 92 protein</fullName>
    </recommendedName>
</protein>
<dbReference type="GO" id="GO:0005975">
    <property type="term" value="P:carbohydrate metabolic process"/>
    <property type="evidence" value="ECO:0007669"/>
    <property type="project" value="InterPro"/>
</dbReference>
<evidence type="ECO:0000259" key="4">
    <source>
        <dbReference type="Pfam" id="PF07971"/>
    </source>
</evidence>
<dbReference type="InterPro" id="IPR050883">
    <property type="entry name" value="PNGase"/>
</dbReference>
<evidence type="ECO:0000256" key="1">
    <source>
        <dbReference type="ARBA" id="ARBA00001913"/>
    </source>
</evidence>
<dbReference type="PANTHER" id="PTHR12143">
    <property type="entry name" value="PEPTIDE N-GLYCANASE PNGASE -RELATED"/>
    <property type="match status" value="1"/>
</dbReference>
<accession>A0A5M8NZ98</accession>
<dbReference type="EMBL" id="SNRX01000018">
    <property type="protein sequence ID" value="KAA6301479.1"/>
    <property type="molecule type" value="Genomic_DNA"/>
</dbReference>
<reference evidence="6 7" key="1">
    <citation type="submission" date="2019-03" db="EMBL/GenBank/DDBJ databases">
        <title>Single cell metagenomics reveals metabolic interactions within the superorganism composed of flagellate Streblomastix strix and complex community of Bacteroidetes bacteria on its surface.</title>
        <authorList>
            <person name="Treitli S.C."/>
            <person name="Kolisko M."/>
            <person name="Husnik F."/>
            <person name="Keeling P."/>
            <person name="Hampl V."/>
        </authorList>
    </citation>
    <scope>NUCLEOTIDE SEQUENCE [LARGE SCALE GENOMIC DNA]</scope>
    <source>
        <strain evidence="6">St1</strain>
    </source>
</reference>
<feature type="domain" description="Glycosyl hydrolase family 92" evidence="4">
    <location>
        <begin position="308"/>
        <end position="756"/>
    </location>
</feature>